<evidence type="ECO:0000313" key="2">
    <source>
        <dbReference type="Proteomes" id="UP001186944"/>
    </source>
</evidence>
<reference evidence="1" key="1">
    <citation type="submission" date="2019-08" db="EMBL/GenBank/DDBJ databases">
        <title>The improved chromosome-level genome for the pearl oyster Pinctada fucata martensii using PacBio sequencing and Hi-C.</title>
        <authorList>
            <person name="Zheng Z."/>
        </authorList>
    </citation>
    <scope>NUCLEOTIDE SEQUENCE</scope>
    <source>
        <strain evidence="1">ZZ-2019</strain>
        <tissue evidence="1">Adductor muscle</tissue>
    </source>
</reference>
<accession>A0AA89BP99</accession>
<name>A0AA89BP99_PINIB</name>
<gene>
    <name evidence="1" type="ORF">FSP39_024477</name>
</gene>
<protein>
    <submittedName>
        <fullName evidence="1">Uncharacterized protein</fullName>
    </submittedName>
</protein>
<dbReference type="Proteomes" id="UP001186944">
    <property type="component" value="Unassembled WGS sequence"/>
</dbReference>
<proteinExistence type="predicted"/>
<organism evidence="1 2">
    <name type="scientific">Pinctada imbricata</name>
    <name type="common">Atlantic pearl-oyster</name>
    <name type="synonym">Pinctada martensii</name>
    <dbReference type="NCBI Taxonomy" id="66713"/>
    <lineage>
        <taxon>Eukaryota</taxon>
        <taxon>Metazoa</taxon>
        <taxon>Spiralia</taxon>
        <taxon>Lophotrochozoa</taxon>
        <taxon>Mollusca</taxon>
        <taxon>Bivalvia</taxon>
        <taxon>Autobranchia</taxon>
        <taxon>Pteriomorphia</taxon>
        <taxon>Pterioida</taxon>
        <taxon>Pterioidea</taxon>
        <taxon>Pteriidae</taxon>
        <taxon>Pinctada</taxon>
    </lineage>
</organism>
<comment type="caution">
    <text evidence="1">The sequence shown here is derived from an EMBL/GenBank/DDBJ whole genome shotgun (WGS) entry which is preliminary data.</text>
</comment>
<dbReference type="AlphaFoldDB" id="A0AA89BP99"/>
<keyword evidence="2" id="KW-1185">Reference proteome</keyword>
<sequence length="151" mass="17663">MIKSSVFIIDEVTSFIRRWFTSLKNRFIAGGELQSDVHEASTNRETRELHVPTGFEAYELYFLRTVVVQDLQTFFSFAKELQKNNTEARSRLDDIWKHEEQRVKSMTEEQLKQYSQALRTALQTGISSTQTLRVNGKVYDMNHVASWCCPF</sequence>
<dbReference type="EMBL" id="VSWD01000011">
    <property type="protein sequence ID" value="KAK3088843.1"/>
    <property type="molecule type" value="Genomic_DNA"/>
</dbReference>
<evidence type="ECO:0000313" key="1">
    <source>
        <dbReference type="EMBL" id="KAK3088843.1"/>
    </source>
</evidence>